<proteinExistence type="evidence at transcript level"/>
<accession>B4FW17</accession>
<organism evidence="1">
    <name type="scientific">Zea mays</name>
    <name type="common">Maize</name>
    <dbReference type="NCBI Taxonomy" id="4577"/>
    <lineage>
        <taxon>Eukaryota</taxon>
        <taxon>Viridiplantae</taxon>
        <taxon>Streptophyta</taxon>
        <taxon>Embryophyta</taxon>
        <taxon>Tracheophyta</taxon>
        <taxon>Spermatophyta</taxon>
        <taxon>Magnoliopsida</taxon>
        <taxon>Liliopsida</taxon>
        <taxon>Poales</taxon>
        <taxon>Poaceae</taxon>
        <taxon>PACMAD clade</taxon>
        <taxon>Panicoideae</taxon>
        <taxon>Andropogonodae</taxon>
        <taxon>Andropogoneae</taxon>
        <taxon>Tripsacinae</taxon>
        <taxon>Zea</taxon>
    </lineage>
</organism>
<name>B4FW17_MAIZE</name>
<dbReference type="EMBL" id="BT086742">
    <property type="protein sequence ID" value="ACR37095.1"/>
    <property type="molecule type" value="mRNA"/>
</dbReference>
<dbReference type="EMBL" id="BT041305">
    <property type="protein sequence ID" value="ACF86310.1"/>
    <property type="molecule type" value="mRNA"/>
</dbReference>
<dbReference type="AlphaFoldDB" id="B4FW17"/>
<evidence type="ECO:0000313" key="1">
    <source>
        <dbReference type="EMBL" id="ACF86310.1"/>
    </source>
</evidence>
<sequence>MSRASLICQSFLCPGPRCSVQPVMLIWGMSSMTGHHQQGRDTVSIVHL</sequence>
<protein>
    <submittedName>
        <fullName evidence="1">Uncharacterized protein</fullName>
    </submittedName>
</protein>
<reference evidence="1" key="1">
    <citation type="journal article" date="2009" name="PLoS Genet.">
        <title>Sequencing, mapping, and analysis of 27,455 maize full-length cDNAs.</title>
        <authorList>
            <person name="Soderlund C."/>
            <person name="Descour A."/>
            <person name="Kudrna D."/>
            <person name="Bomhoff M."/>
            <person name="Boyd L."/>
            <person name="Currie J."/>
            <person name="Angelova A."/>
            <person name="Collura K."/>
            <person name="Wissotski M."/>
            <person name="Ashley E."/>
            <person name="Morrow D."/>
            <person name="Fernandes J."/>
            <person name="Walbot V."/>
            <person name="Yu Y."/>
        </authorList>
    </citation>
    <scope>NUCLEOTIDE SEQUENCE</scope>
    <source>
        <strain evidence="1">B73</strain>
    </source>
</reference>